<protein>
    <submittedName>
        <fullName evidence="1">D-amino-acid oxidase</fullName>
    </submittedName>
</protein>
<gene>
    <name evidence="1" type="ORF">CLIB1444_03S00892</name>
</gene>
<reference evidence="1" key="1">
    <citation type="submission" date="2022-06" db="EMBL/GenBank/DDBJ databases">
        <authorList>
            <person name="Legras J.-L."/>
            <person name="Devillers H."/>
            <person name="Grondin C."/>
        </authorList>
    </citation>
    <scope>NUCLEOTIDE SEQUENCE</scope>
    <source>
        <strain evidence="1">CLIB 1444</strain>
    </source>
</reference>
<dbReference type="EMBL" id="CALSDN010000003">
    <property type="protein sequence ID" value="CAH6719941.1"/>
    <property type="molecule type" value="Genomic_DNA"/>
</dbReference>
<comment type="caution">
    <text evidence="1">The sequence shown here is derived from an EMBL/GenBank/DDBJ whole genome shotgun (WGS) entry which is preliminary data.</text>
</comment>
<name>A0ACA9Y4L4_9ASCO</name>
<sequence>MVKIVVVGAGVSGLTTALELSRRDSTYKITVVAKNLPGDISADYTSPFAGANWHSFADHDDKVMQVYDTYGYKRLMDLGENDPMSGIVLMDSYKYFTDYSVEKEDTEDPWFKKLTGLRPLSKKELPPGVSKGYKFKGLTITPTTYLHYLYLKCLSLGIVVKRVAAIEDISEALSLHSLGKADLVVNCTGLLAKHIKGYNDTKEQFGVRGQILHVRNNCSKQFSVSPHDKAQEDSHESLYIFPRKEGGCIIGGCFLRDYDHTKEDPELTQRLIKYAVKYAPELIDPSYKNNPDHIDIINVNVGQRPFRDGGVRVEIDSEHKWLIHNYGIGGSGYQSSYGLSARVCQLVRKSLKSNSKL</sequence>
<accession>A0ACA9Y4L4</accession>
<proteinExistence type="predicted"/>
<evidence type="ECO:0000313" key="1">
    <source>
        <dbReference type="EMBL" id="CAH6719941.1"/>
    </source>
</evidence>
<dbReference type="Proteomes" id="UP001152531">
    <property type="component" value="Unassembled WGS sequence"/>
</dbReference>
<evidence type="ECO:0000313" key="2">
    <source>
        <dbReference type="Proteomes" id="UP001152531"/>
    </source>
</evidence>
<organism evidence="1 2">
    <name type="scientific">[Candida] jaroonii</name>
    <dbReference type="NCBI Taxonomy" id="467808"/>
    <lineage>
        <taxon>Eukaryota</taxon>
        <taxon>Fungi</taxon>
        <taxon>Dikarya</taxon>
        <taxon>Ascomycota</taxon>
        <taxon>Saccharomycotina</taxon>
        <taxon>Pichiomycetes</taxon>
        <taxon>Debaryomycetaceae</taxon>
        <taxon>Yamadazyma</taxon>
    </lineage>
</organism>
<keyword evidence="2" id="KW-1185">Reference proteome</keyword>